<evidence type="ECO:0000313" key="5">
    <source>
        <dbReference type="EMBL" id="SDJ39423.1"/>
    </source>
</evidence>
<dbReference type="RefSeq" id="WP_089393319.1">
    <property type="nucleotide sequence ID" value="NZ_FNEC01000016.1"/>
</dbReference>
<keyword evidence="2" id="KW-0238">DNA-binding</keyword>
<feature type="domain" description="HTH luxR-type" evidence="4">
    <location>
        <begin position="761"/>
        <end position="826"/>
    </location>
</feature>
<dbReference type="InterPro" id="IPR016032">
    <property type="entry name" value="Sig_transdc_resp-reg_C-effctor"/>
</dbReference>
<dbReference type="PROSITE" id="PS50043">
    <property type="entry name" value="HTH_LUXR_2"/>
    <property type="match status" value="1"/>
</dbReference>
<keyword evidence="7" id="KW-1185">Reference proteome</keyword>
<accession>A0A239M261</accession>
<dbReference type="EMBL" id="FNEC01000016">
    <property type="protein sequence ID" value="SDJ39423.1"/>
    <property type="molecule type" value="Genomic_DNA"/>
</dbReference>
<dbReference type="Gene3D" id="1.10.10.10">
    <property type="entry name" value="Winged helix-like DNA-binding domain superfamily/Winged helix DNA-binding domain"/>
    <property type="match status" value="1"/>
</dbReference>
<dbReference type="InterPro" id="IPR036388">
    <property type="entry name" value="WH-like_DNA-bd_sf"/>
</dbReference>
<dbReference type="GO" id="GO:0003677">
    <property type="term" value="F:DNA binding"/>
    <property type="evidence" value="ECO:0007669"/>
    <property type="project" value="UniProtKB-KW"/>
</dbReference>
<dbReference type="GO" id="GO:0006355">
    <property type="term" value="P:regulation of DNA-templated transcription"/>
    <property type="evidence" value="ECO:0007669"/>
    <property type="project" value="InterPro"/>
</dbReference>
<gene>
    <name evidence="5" type="ORF">SAMN05216189_101670</name>
    <name evidence="6" type="ORF">SAMN06295949_12370</name>
</gene>
<keyword evidence="1" id="KW-0805">Transcription regulation</keyword>
<dbReference type="InterPro" id="IPR059106">
    <property type="entry name" value="WHD_MalT"/>
</dbReference>
<evidence type="ECO:0000313" key="6">
    <source>
        <dbReference type="EMBL" id="SNT36806.1"/>
    </source>
</evidence>
<dbReference type="PANTHER" id="PTHR44688:SF16">
    <property type="entry name" value="DNA-BINDING TRANSCRIPTIONAL ACTIVATOR DEVR_DOSR"/>
    <property type="match status" value="1"/>
</dbReference>
<dbReference type="PRINTS" id="PR00038">
    <property type="entry name" value="HTHLUXR"/>
</dbReference>
<dbReference type="Proteomes" id="UP000198309">
    <property type="component" value="Unassembled WGS sequence"/>
</dbReference>
<dbReference type="PROSITE" id="PS00622">
    <property type="entry name" value="HTH_LUXR_1"/>
    <property type="match status" value="1"/>
</dbReference>
<dbReference type="Gene3D" id="1.25.40.10">
    <property type="entry name" value="Tetratricopeptide repeat domain"/>
    <property type="match status" value="1"/>
</dbReference>
<dbReference type="InterPro" id="IPR011990">
    <property type="entry name" value="TPR-like_helical_dom_sf"/>
</dbReference>
<sequence>MPHNLPDLPLDHLPRPRLSEPLLRGNPRLRLLCACAGSGKSLLLRACAQAAPANTGLCWLDLRGRRIGVSEVVQRLASMLGLQEATEQALEARLAQQERPLWIMLDHLCGAGEEVERLVGRLLQLASPQVGWWIASRRRPAWPLTRLLLAGDLHEVDARQLALTGAELQALLERQPAPSLEADTLLQRTRGWCAGAALDLLAARLGEPPIGRERLLLNYLHCELLDGLPARQRQALCQLACLADFDKHLLGHLFEAGEGAQLLSALLDAGAFIEPVGAGEERLRVHPAVAGTLAASLPPSTRLCLYRQVCQYFVELGEDAQAVHYALLAEQPDMAASLMGRIGIEALLHGEGPAMVLRWSERLPETLLRSTPQVVLLRAWSLLLAGRLDEAGACAGQLAAFLPSPCRQRQAEWLGYWQALVGQLQLRAGDAVAAAATLEQALQGLPGQAWAARVLTQLALLEQAQTEGRDDAGRQLEDAVAKVVRDRDCRTLEAMLVLQHARRLEWRGEFARAEGVLRRANSELAALGGRVRGRTQLQLARNLWHQGRLAEARELYAQGLAFCGAAADPAVAWAHVGLAEIDAAQGDLASAYARLTEALRCMQLLRVAEPLYRPQLDLLRARLWLREGQHGRCAELAAAYLALCLERPGWHLEFPGVDARRQFELLQARAAVAAGQDLAEVLQPWQQEALRARQLELAAELGFALAEAHLAGGRQRKAQAALFDALAQARRFGGPGTQAYWHSFRPEIARWAGRAGDGEGEALDVSQLSRRERSVLGMIAEGLANQEIAERLHISLHTVKSHAQRINNKLGVSRRTQAIVRAKALGLVH</sequence>
<reference evidence="6 7" key="2">
    <citation type="submission" date="2017-06" db="EMBL/GenBank/DDBJ databases">
        <authorList>
            <person name="Varghese N."/>
            <person name="Submissions S."/>
        </authorList>
    </citation>
    <scope>NUCLEOTIDE SEQUENCE [LARGE SCALE GENOMIC DNA]</scope>
    <source>
        <strain evidence="6 7">RLD-1</strain>
    </source>
</reference>
<name>A0A239M261_9PSED</name>
<dbReference type="Pfam" id="PF25873">
    <property type="entry name" value="WHD_MalT"/>
    <property type="match status" value="1"/>
</dbReference>
<evidence type="ECO:0000256" key="1">
    <source>
        <dbReference type="ARBA" id="ARBA00023015"/>
    </source>
</evidence>
<evidence type="ECO:0000256" key="3">
    <source>
        <dbReference type="ARBA" id="ARBA00023163"/>
    </source>
</evidence>
<dbReference type="InterPro" id="IPR000792">
    <property type="entry name" value="Tscrpt_reg_LuxR_C"/>
</dbReference>
<dbReference type="CDD" id="cd06170">
    <property type="entry name" value="LuxR_C_like"/>
    <property type="match status" value="1"/>
</dbReference>
<evidence type="ECO:0000313" key="7">
    <source>
        <dbReference type="Proteomes" id="UP000198309"/>
    </source>
</evidence>
<proteinExistence type="predicted"/>
<evidence type="ECO:0000313" key="8">
    <source>
        <dbReference type="Proteomes" id="UP000199693"/>
    </source>
</evidence>
<dbReference type="SMART" id="SM00421">
    <property type="entry name" value="HTH_LUXR"/>
    <property type="match status" value="1"/>
</dbReference>
<keyword evidence="3" id="KW-0804">Transcription</keyword>
<evidence type="ECO:0000259" key="4">
    <source>
        <dbReference type="PROSITE" id="PS50043"/>
    </source>
</evidence>
<reference evidence="5 8" key="1">
    <citation type="submission" date="2016-10" db="EMBL/GenBank/DDBJ databases">
        <authorList>
            <person name="de Groot N.N."/>
        </authorList>
    </citation>
    <scope>NUCLEOTIDE SEQUENCE [LARGE SCALE GENOMIC DNA]</scope>
    <source>
        <strain evidence="5 8">CCM 7361</strain>
    </source>
</reference>
<dbReference type="EMBL" id="FZPC01000023">
    <property type="protein sequence ID" value="SNT36806.1"/>
    <property type="molecule type" value="Genomic_DNA"/>
</dbReference>
<dbReference type="Proteomes" id="UP000199693">
    <property type="component" value="Unassembled WGS sequence"/>
</dbReference>
<organism evidence="5 8">
    <name type="scientific">Pseudomonas delhiensis</name>
    <dbReference type="NCBI Taxonomy" id="366289"/>
    <lineage>
        <taxon>Bacteria</taxon>
        <taxon>Pseudomonadati</taxon>
        <taxon>Pseudomonadota</taxon>
        <taxon>Gammaproteobacteria</taxon>
        <taxon>Pseudomonadales</taxon>
        <taxon>Pseudomonadaceae</taxon>
        <taxon>Pseudomonas</taxon>
    </lineage>
</organism>
<protein>
    <submittedName>
        <fullName evidence="6">ATP-, maltotriose- and DNA-dependent transcriptional regulator MalT</fullName>
    </submittedName>
    <submittedName>
        <fullName evidence="5">ATP-, maltotriose-and DNA-dependent transcriptional regulator MalT</fullName>
    </submittedName>
</protein>
<dbReference type="Pfam" id="PF00196">
    <property type="entry name" value="GerE"/>
    <property type="match status" value="1"/>
</dbReference>
<dbReference type="SUPFAM" id="SSF46894">
    <property type="entry name" value="C-terminal effector domain of the bipartite response regulators"/>
    <property type="match status" value="1"/>
</dbReference>
<dbReference type="AlphaFoldDB" id="A0A239M261"/>
<evidence type="ECO:0000256" key="2">
    <source>
        <dbReference type="ARBA" id="ARBA00023125"/>
    </source>
</evidence>
<dbReference type="PANTHER" id="PTHR44688">
    <property type="entry name" value="DNA-BINDING TRANSCRIPTIONAL ACTIVATOR DEVR_DOSR"/>
    <property type="match status" value="1"/>
</dbReference>